<evidence type="ECO:0000313" key="3">
    <source>
        <dbReference type="Proteomes" id="UP000264141"/>
    </source>
</evidence>
<dbReference type="SUPFAM" id="SSF55729">
    <property type="entry name" value="Acyl-CoA N-acyltransferases (Nat)"/>
    <property type="match status" value="1"/>
</dbReference>
<dbReference type="Gene3D" id="3.40.630.30">
    <property type="match status" value="1"/>
</dbReference>
<organism evidence="2 3">
    <name type="scientific">Anaerolinea thermolimosa</name>
    <dbReference type="NCBI Taxonomy" id="229919"/>
    <lineage>
        <taxon>Bacteria</taxon>
        <taxon>Bacillati</taxon>
        <taxon>Chloroflexota</taxon>
        <taxon>Anaerolineae</taxon>
        <taxon>Anaerolineales</taxon>
        <taxon>Anaerolineaceae</taxon>
        <taxon>Anaerolinea</taxon>
    </lineage>
</organism>
<dbReference type="GO" id="GO:0016747">
    <property type="term" value="F:acyltransferase activity, transferring groups other than amino-acyl groups"/>
    <property type="evidence" value="ECO:0007669"/>
    <property type="project" value="InterPro"/>
</dbReference>
<proteinExistence type="predicted"/>
<dbReference type="RefSeq" id="WP_062189092.1">
    <property type="nucleotide sequence ID" value="NZ_DF967965.1"/>
</dbReference>
<gene>
    <name evidence="2" type="ORF">DEQ80_11310</name>
</gene>
<protein>
    <submittedName>
        <fullName evidence="2">N-acetyltransferase</fullName>
    </submittedName>
</protein>
<comment type="caution">
    <text evidence="2">The sequence shown here is derived from an EMBL/GenBank/DDBJ whole genome shotgun (WGS) entry which is preliminary data.</text>
</comment>
<feature type="domain" description="N-acetyltransferase" evidence="1">
    <location>
        <begin position="10"/>
        <end position="179"/>
    </location>
</feature>
<reference evidence="2 3" key="1">
    <citation type="journal article" date="2018" name="Nat. Biotechnol.">
        <title>A standardized bacterial taxonomy based on genome phylogeny substantially revises the tree of life.</title>
        <authorList>
            <person name="Parks D.H."/>
            <person name="Chuvochina M."/>
            <person name="Waite D.W."/>
            <person name="Rinke C."/>
            <person name="Skarshewski A."/>
            <person name="Chaumeil P.A."/>
            <person name="Hugenholtz P."/>
        </authorList>
    </citation>
    <scope>NUCLEOTIDE SEQUENCE [LARGE SCALE GENOMIC DNA]</scope>
    <source>
        <strain evidence="2">UBA8781</strain>
    </source>
</reference>
<dbReference type="OrthoDB" id="155945at2"/>
<keyword evidence="2" id="KW-0808">Transferase</keyword>
<dbReference type="PANTHER" id="PTHR43072:SF60">
    <property type="entry name" value="L-2,4-DIAMINOBUTYRIC ACID ACETYLTRANSFERASE"/>
    <property type="match status" value="1"/>
</dbReference>
<evidence type="ECO:0000259" key="1">
    <source>
        <dbReference type="PROSITE" id="PS51186"/>
    </source>
</evidence>
<dbReference type="InterPro" id="IPR000182">
    <property type="entry name" value="GNAT_dom"/>
</dbReference>
<sequence length="328" mass="38564">MRYHPAEKISHIRPLDARRDLSAVADLMELCFSSTLDPDGREYLRHIRQAAADPALVRWTFWRGERISSPLFGFVWEQDHRLVGNLSLIPIFKGGKWIFMIANVAVHPDYRRRGIARELTLRALEYIRERGVKSAWLQVRDDNAPAYNLYASVGFVERSRRSTWLSNGVPDLIPPFGVEIGPRERIDWPLQRRWLELNYPPDTTWNMSFEVNHFHPAWWNQLWMWLNGNSQLHWAARYYGNGNQPVQTLGFASWEPIRGYSDMLWIASPPEHEDAALRALLPVALQHFQYRHRPMSVNYPFGRGVDAFLTCQFSLQNTLVWMEYRCRE</sequence>
<dbReference type="CDD" id="cd04301">
    <property type="entry name" value="NAT_SF"/>
    <property type="match status" value="1"/>
</dbReference>
<dbReference type="AlphaFoldDB" id="A0A3D1JL01"/>
<evidence type="ECO:0000313" key="2">
    <source>
        <dbReference type="EMBL" id="HCE18438.1"/>
    </source>
</evidence>
<dbReference type="Proteomes" id="UP000264141">
    <property type="component" value="Unassembled WGS sequence"/>
</dbReference>
<name>A0A3D1JL01_9CHLR</name>
<dbReference type="InterPro" id="IPR016181">
    <property type="entry name" value="Acyl_CoA_acyltransferase"/>
</dbReference>
<accession>A0A3D1JL01</accession>
<dbReference type="STRING" id="229919.GCA_001050195_00317"/>
<dbReference type="PROSITE" id="PS51186">
    <property type="entry name" value="GNAT"/>
    <property type="match status" value="1"/>
</dbReference>
<dbReference type="Pfam" id="PF00583">
    <property type="entry name" value="Acetyltransf_1"/>
    <property type="match status" value="1"/>
</dbReference>
<dbReference type="EMBL" id="DPBP01000042">
    <property type="protein sequence ID" value="HCE18438.1"/>
    <property type="molecule type" value="Genomic_DNA"/>
</dbReference>
<dbReference type="PANTHER" id="PTHR43072">
    <property type="entry name" value="N-ACETYLTRANSFERASE"/>
    <property type="match status" value="1"/>
</dbReference>